<dbReference type="GO" id="GO:0016887">
    <property type="term" value="F:ATP hydrolysis activity"/>
    <property type="evidence" value="ECO:0007669"/>
    <property type="project" value="InterPro"/>
</dbReference>
<dbReference type="EMBL" id="CAJNDS010002401">
    <property type="protein sequence ID" value="CAE7460880.1"/>
    <property type="molecule type" value="Genomic_DNA"/>
</dbReference>
<dbReference type="InterPro" id="IPR050173">
    <property type="entry name" value="ABC_transporter_C-like"/>
</dbReference>
<dbReference type="OrthoDB" id="6500128at2759"/>
<feature type="transmembrane region" description="Helical" evidence="9">
    <location>
        <begin position="458"/>
        <end position="484"/>
    </location>
</feature>
<dbReference type="AlphaFoldDB" id="A0A812RYW4"/>
<evidence type="ECO:0000256" key="5">
    <source>
        <dbReference type="ARBA" id="ARBA00022741"/>
    </source>
</evidence>
<dbReference type="InterPro" id="IPR003439">
    <property type="entry name" value="ABC_transporter-like_ATP-bd"/>
</dbReference>
<keyword evidence="13" id="KW-1185">Reference proteome</keyword>
<dbReference type="GO" id="GO:0140359">
    <property type="term" value="F:ABC-type transporter activity"/>
    <property type="evidence" value="ECO:0007669"/>
    <property type="project" value="InterPro"/>
</dbReference>
<gene>
    <name evidence="12" type="primary">ABCC11</name>
    <name evidence="12" type="ORF">SNAT2548_LOCUS25601</name>
</gene>
<evidence type="ECO:0000256" key="3">
    <source>
        <dbReference type="ARBA" id="ARBA00022692"/>
    </source>
</evidence>
<feature type="transmembrane region" description="Helical" evidence="9">
    <location>
        <begin position="161"/>
        <end position="181"/>
    </location>
</feature>
<evidence type="ECO:0000256" key="4">
    <source>
        <dbReference type="ARBA" id="ARBA00022737"/>
    </source>
</evidence>
<organism evidence="12 13">
    <name type="scientific">Symbiodinium natans</name>
    <dbReference type="NCBI Taxonomy" id="878477"/>
    <lineage>
        <taxon>Eukaryota</taxon>
        <taxon>Sar</taxon>
        <taxon>Alveolata</taxon>
        <taxon>Dinophyceae</taxon>
        <taxon>Suessiales</taxon>
        <taxon>Symbiodiniaceae</taxon>
        <taxon>Symbiodinium</taxon>
    </lineage>
</organism>
<evidence type="ECO:0000256" key="2">
    <source>
        <dbReference type="ARBA" id="ARBA00022448"/>
    </source>
</evidence>
<dbReference type="PROSITE" id="PS50929">
    <property type="entry name" value="ABC_TM1F"/>
    <property type="match status" value="1"/>
</dbReference>
<dbReference type="GO" id="GO:0005524">
    <property type="term" value="F:ATP binding"/>
    <property type="evidence" value="ECO:0007669"/>
    <property type="project" value="UniProtKB-KW"/>
</dbReference>
<comment type="caution">
    <text evidence="12">The sequence shown here is derived from an EMBL/GenBank/DDBJ whole genome shotgun (WGS) entry which is preliminary data.</text>
</comment>
<dbReference type="GO" id="GO:0012505">
    <property type="term" value="C:endomembrane system"/>
    <property type="evidence" value="ECO:0007669"/>
    <property type="project" value="UniProtKB-SubCell"/>
</dbReference>
<evidence type="ECO:0000313" key="13">
    <source>
        <dbReference type="Proteomes" id="UP000604046"/>
    </source>
</evidence>
<feature type="domain" description="ABC transmembrane type-1" evidence="11">
    <location>
        <begin position="381"/>
        <end position="599"/>
    </location>
</feature>
<dbReference type="SUPFAM" id="SSF90123">
    <property type="entry name" value="ABC transporter transmembrane region"/>
    <property type="match status" value="1"/>
</dbReference>
<dbReference type="InterPro" id="IPR027417">
    <property type="entry name" value="P-loop_NTPase"/>
</dbReference>
<dbReference type="GO" id="GO:0016020">
    <property type="term" value="C:membrane"/>
    <property type="evidence" value="ECO:0007669"/>
    <property type="project" value="InterPro"/>
</dbReference>
<evidence type="ECO:0000259" key="11">
    <source>
        <dbReference type="PROSITE" id="PS50929"/>
    </source>
</evidence>
<reference evidence="12" key="1">
    <citation type="submission" date="2021-02" db="EMBL/GenBank/DDBJ databases">
        <authorList>
            <person name="Dougan E. K."/>
            <person name="Rhodes N."/>
            <person name="Thang M."/>
            <person name="Chan C."/>
        </authorList>
    </citation>
    <scope>NUCLEOTIDE SEQUENCE</scope>
</reference>
<feature type="transmembrane region" description="Helical" evidence="9">
    <location>
        <begin position="294"/>
        <end position="316"/>
    </location>
</feature>
<name>A0A812RYW4_9DINO</name>
<dbReference type="Gene3D" id="3.40.50.300">
    <property type="entry name" value="P-loop containing nucleotide triphosphate hydrolases"/>
    <property type="match status" value="1"/>
</dbReference>
<feature type="signal peptide" evidence="10">
    <location>
        <begin position="1"/>
        <end position="20"/>
    </location>
</feature>
<sequence>MWNALRFALATLAAIHVVAATDSECLEAECGVIEDEAPLLDVQLLQKSLRLTPVKPSAIETVEADGSVREADIEPVEDHSLLQTSLEVSEAEASNATAVLGMDGWRLRPNASCFVEGLLPISGTKPLLVQLGTVHELSNEVGHSSLSVASFLFADAAKLRASLILSLYVALYIFSIVSMYYHMTTVRPAGKTPLPGYGKGDTCPEDEILRSNSYLSWLCVTWLSPMVARLGHSWSSAMSKCSPDEIPPVNSPEYQAARQCERFEALWAEEVQLRGLDEASIIRVLFKLWGYKKLFFFHMSLFIHVVIGNLYQVYLIQSSLSYFFWLQAQVHETGELPDMTKPILSSIVAFSIQPLVFAILCSFEANLSMKFDQSVAGVAVAMFKKTQRLPASVLSQDKPVGSEDLAEKVSKKPNAMMTINNDVIGNFHGLTFQASLTLNATMTVAVLLVLMAVKLRLATLFCLAVAIPALTVSVILSGAMGINMMQLQDVQDKRVYLLREVLKGIRIVKCYAWENAMEEQIKRIRARELSMLGIYFRMCSHFVVLFNLFPRLLTCAGLWGFLHLYGNSDLASIFACLQILASLRAESSTLSGGIQRMITVRISALRAENYLKQEEAPVLPGVSVPKWVEIWPKTGGSEGTSFQIRGSYLYSREKPSEVALHDLDIQVRKGEMVAIVGGVGSGKSTLLEAALGELHPASEEKAFLSRPHVCGYSAQVPHIAEGTLRENVVFGQEFDEAKYRQAVAAAGLDGDLKLLPGSEYSWGSLQAQGVQRPCGHFSSTTIR</sequence>
<dbReference type="InterPro" id="IPR036640">
    <property type="entry name" value="ABC1_TM_sf"/>
</dbReference>
<evidence type="ECO:0000256" key="9">
    <source>
        <dbReference type="SAM" id="Phobius"/>
    </source>
</evidence>
<keyword evidence="2" id="KW-0813">Transport</keyword>
<dbReference type="InterPro" id="IPR011527">
    <property type="entry name" value="ABC1_TM_dom"/>
</dbReference>
<evidence type="ECO:0000256" key="6">
    <source>
        <dbReference type="ARBA" id="ARBA00022840"/>
    </source>
</evidence>
<keyword evidence="5" id="KW-0547">Nucleotide-binding</keyword>
<dbReference type="Proteomes" id="UP000604046">
    <property type="component" value="Unassembled WGS sequence"/>
</dbReference>
<evidence type="ECO:0000256" key="8">
    <source>
        <dbReference type="ARBA" id="ARBA00023136"/>
    </source>
</evidence>
<dbReference type="Gene3D" id="1.20.1560.10">
    <property type="entry name" value="ABC transporter type 1, transmembrane domain"/>
    <property type="match status" value="1"/>
</dbReference>
<keyword evidence="10" id="KW-0732">Signal</keyword>
<dbReference type="Pfam" id="PF00664">
    <property type="entry name" value="ABC_membrane"/>
    <property type="match status" value="1"/>
</dbReference>
<keyword evidence="7 9" id="KW-1133">Transmembrane helix</keyword>
<keyword evidence="3 9" id="KW-0812">Transmembrane</keyword>
<keyword evidence="6" id="KW-0067">ATP-binding</keyword>
<feature type="chain" id="PRO_5032396822" evidence="10">
    <location>
        <begin position="21"/>
        <end position="783"/>
    </location>
</feature>
<keyword evidence="4" id="KW-0677">Repeat</keyword>
<protein>
    <submittedName>
        <fullName evidence="12">ABCC11 protein</fullName>
    </submittedName>
</protein>
<dbReference type="PANTHER" id="PTHR24223:SF443">
    <property type="entry name" value="MULTIDRUG-RESISTANCE LIKE PROTEIN 1, ISOFORM I"/>
    <property type="match status" value="1"/>
</dbReference>
<evidence type="ECO:0000313" key="12">
    <source>
        <dbReference type="EMBL" id="CAE7460880.1"/>
    </source>
</evidence>
<feature type="transmembrane region" description="Helical" evidence="9">
    <location>
        <begin position="430"/>
        <end position="452"/>
    </location>
</feature>
<comment type="subcellular location">
    <subcellularLocation>
        <location evidence="1">Endomembrane system</location>
        <topology evidence="1">Multi-pass membrane protein</topology>
    </subcellularLocation>
</comment>
<dbReference type="PANTHER" id="PTHR24223">
    <property type="entry name" value="ATP-BINDING CASSETTE SUB-FAMILY C"/>
    <property type="match status" value="1"/>
</dbReference>
<evidence type="ECO:0000256" key="10">
    <source>
        <dbReference type="SAM" id="SignalP"/>
    </source>
</evidence>
<proteinExistence type="predicted"/>
<evidence type="ECO:0000256" key="7">
    <source>
        <dbReference type="ARBA" id="ARBA00022989"/>
    </source>
</evidence>
<accession>A0A812RYW4</accession>
<dbReference type="Pfam" id="PF00005">
    <property type="entry name" value="ABC_tran"/>
    <property type="match status" value="1"/>
</dbReference>
<dbReference type="SUPFAM" id="SSF52540">
    <property type="entry name" value="P-loop containing nucleoside triphosphate hydrolases"/>
    <property type="match status" value="1"/>
</dbReference>
<evidence type="ECO:0000256" key="1">
    <source>
        <dbReference type="ARBA" id="ARBA00004127"/>
    </source>
</evidence>
<feature type="transmembrane region" description="Helical" evidence="9">
    <location>
        <begin position="343"/>
        <end position="363"/>
    </location>
</feature>
<keyword evidence="8 9" id="KW-0472">Membrane</keyword>